<feature type="domain" description="USP" evidence="9">
    <location>
        <begin position="97"/>
        <end position="1075"/>
    </location>
</feature>
<proteinExistence type="inferred from homology"/>
<evidence type="ECO:0000259" key="9">
    <source>
        <dbReference type="PROSITE" id="PS50235"/>
    </source>
</evidence>
<evidence type="ECO:0000256" key="7">
    <source>
        <dbReference type="ARBA" id="ARBA00022807"/>
    </source>
</evidence>
<dbReference type="InterPro" id="IPR050185">
    <property type="entry name" value="Ub_carboxyl-term_hydrolase"/>
</dbReference>
<dbReference type="InterPro" id="IPR028889">
    <property type="entry name" value="USP"/>
</dbReference>
<feature type="region of interest" description="Disordered" evidence="8">
    <location>
        <begin position="1"/>
        <end position="36"/>
    </location>
</feature>
<dbReference type="InterPro" id="IPR001394">
    <property type="entry name" value="Peptidase_C19_UCH"/>
</dbReference>
<feature type="compositionally biased region" description="Low complexity" evidence="8">
    <location>
        <begin position="74"/>
        <end position="85"/>
    </location>
</feature>
<evidence type="ECO:0000313" key="10">
    <source>
        <dbReference type="EMBL" id="KAL3823388.1"/>
    </source>
</evidence>
<evidence type="ECO:0000256" key="4">
    <source>
        <dbReference type="ARBA" id="ARBA00022670"/>
    </source>
</evidence>
<reference evidence="10 11" key="1">
    <citation type="submission" date="2024-10" db="EMBL/GenBank/DDBJ databases">
        <title>Updated reference genomes for cyclostephanoid diatoms.</title>
        <authorList>
            <person name="Roberts W.R."/>
            <person name="Alverson A.J."/>
        </authorList>
    </citation>
    <scope>NUCLEOTIDE SEQUENCE [LARGE SCALE GENOMIC DNA]</scope>
    <source>
        <strain evidence="10 11">AJA228-03</strain>
    </source>
</reference>
<keyword evidence="6" id="KW-0378">Hydrolase</keyword>
<dbReference type="AlphaFoldDB" id="A0ABD3SFW6"/>
<feature type="region of interest" description="Disordered" evidence="8">
    <location>
        <begin position="308"/>
        <end position="331"/>
    </location>
</feature>
<comment type="similarity">
    <text evidence="2">Belongs to the peptidase C19 family.</text>
</comment>
<accession>A0ABD3SFW6</accession>
<name>A0ABD3SFW6_9STRA</name>
<dbReference type="GO" id="GO:0004843">
    <property type="term" value="F:cysteine-type deubiquitinase activity"/>
    <property type="evidence" value="ECO:0007669"/>
    <property type="project" value="UniProtKB-EC"/>
</dbReference>
<dbReference type="PANTHER" id="PTHR21646:SF24">
    <property type="entry name" value="UBIQUITIN CARBOXYL-TERMINAL HYDROLASE"/>
    <property type="match status" value="1"/>
</dbReference>
<dbReference type="Pfam" id="PF00443">
    <property type="entry name" value="UCH"/>
    <property type="match status" value="1"/>
</dbReference>
<feature type="compositionally biased region" description="Basic residues" evidence="8">
    <location>
        <begin position="86"/>
        <end position="95"/>
    </location>
</feature>
<dbReference type="PROSITE" id="PS50235">
    <property type="entry name" value="USP_3"/>
    <property type="match status" value="1"/>
</dbReference>
<dbReference type="PROSITE" id="PS00972">
    <property type="entry name" value="USP_1"/>
    <property type="match status" value="1"/>
</dbReference>
<evidence type="ECO:0000313" key="11">
    <source>
        <dbReference type="Proteomes" id="UP001530377"/>
    </source>
</evidence>
<evidence type="ECO:0000256" key="5">
    <source>
        <dbReference type="ARBA" id="ARBA00022786"/>
    </source>
</evidence>
<feature type="compositionally biased region" description="Basic and acidic residues" evidence="8">
    <location>
        <begin position="1"/>
        <end position="15"/>
    </location>
</feature>
<dbReference type="SUPFAM" id="SSF54001">
    <property type="entry name" value="Cysteine proteinases"/>
    <property type="match status" value="1"/>
</dbReference>
<keyword evidence="4" id="KW-0645">Protease</keyword>
<evidence type="ECO:0000256" key="3">
    <source>
        <dbReference type="ARBA" id="ARBA00012759"/>
    </source>
</evidence>
<evidence type="ECO:0000256" key="6">
    <source>
        <dbReference type="ARBA" id="ARBA00022801"/>
    </source>
</evidence>
<feature type="compositionally biased region" description="Acidic residues" evidence="8">
    <location>
        <begin position="312"/>
        <end position="323"/>
    </location>
</feature>
<comment type="catalytic activity">
    <reaction evidence="1">
        <text>Thiol-dependent hydrolysis of ester, thioester, amide, peptide and isopeptide bonds formed by the C-terminal Gly of ubiquitin (a 76-residue protein attached to proteins as an intracellular targeting signal).</text>
        <dbReference type="EC" id="3.4.19.12"/>
    </reaction>
</comment>
<keyword evidence="11" id="KW-1185">Reference proteome</keyword>
<dbReference type="InterPro" id="IPR038765">
    <property type="entry name" value="Papain-like_cys_pep_sf"/>
</dbReference>
<dbReference type="PANTHER" id="PTHR21646">
    <property type="entry name" value="UBIQUITIN CARBOXYL-TERMINAL HYDROLASE"/>
    <property type="match status" value="1"/>
</dbReference>
<organism evidence="10 11">
    <name type="scientific">Cyclostephanos tholiformis</name>
    <dbReference type="NCBI Taxonomy" id="382380"/>
    <lineage>
        <taxon>Eukaryota</taxon>
        <taxon>Sar</taxon>
        <taxon>Stramenopiles</taxon>
        <taxon>Ochrophyta</taxon>
        <taxon>Bacillariophyta</taxon>
        <taxon>Coscinodiscophyceae</taxon>
        <taxon>Thalassiosirophycidae</taxon>
        <taxon>Stephanodiscales</taxon>
        <taxon>Stephanodiscaceae</taxon>
        <taxon>Cyclostephanos</taxon>
    </lineage>
</organism>
<evidence type="ECO:0000256" key="1">
    <source>
        <dbReference type="ARBA" id="ARBA00000707"/>
    </source>
</evidence>
<feature type="compositionally biased region" description="Low complexity" evidence="8">
    <location>
        <begin position="678"/>
        <end position="692"/>
    </location>
</feature>
<dbReference type="GO" id="GO:0006508">
    <property type="term" value="P:proteolysis"/>
    <property type="evidence" value="ECO:0007669"/>
    <property type="project" value="UniProtKB-KW"/>
</dbReference>
<comment type="caution">
    <text evidence="10">The sequence shown here is derived from an EMBL/GenBank/DDBJ whole genome shotgun (WGS) entry which is preliminary data.</text>
</comment>
<dbReference type="CDD" id="cd02674">
    <property type="entry name" value="Peptidase_C19R"/>
    <property type="match status" value="1"/>
</dbReference>
<dbReference type="InterPro" id="IPR018200">
    <property type="entry name" value="USP_CS"/>
</dbReference>
<dbReference type="EMBL" id="JALLPB020000039">
    <property type="protein sequence ID" value="KAL3823388.1"/>
    <property type="molecule type" value="Genomic_DNA"/>
</dbReference>
<evidence type="ECO:0000256" key="2">
    <source>
        <dbReference type="ARBA" id="ARBA00009085"/>
    </source>
</evidence>
<feature type="region of interest" description="Disordered" evidence="8">
    <location>
        <begin position="673"/>
        <end position="692"/>
    </location>
</feature>
<sequence length="1165" mass="129403">MKTLLRREERMRGKMEDDDEYDAADEDKGRDDSLFPIDVSGEAMIGIKTTTEEDDDVDVGLSSAIILLPPPPEAAAASSSPQATNNKRKRRRRTHPTGLGNLGNTCFMNSTLQCLAHTPPLRDYFLTGMYIKDLNVGNRLGTGGEMANEFANLMKEMWEEEEECDEGADMTGILNSSRTYSLGNGGSYHASTNSSSTYATSLSVTYPRSFKTALGRHAPRFVGYDQHDSQELCAYVLDALHEDTNRVGANRRVPITGPCNGEENGDEVEHECDDGIAADKAWEERKVRDDSVLSEFFLGQIKSRLQCPNDRDGDDTMEEDVGGEEGGSPCRRQRRCGKVSTTFDPCMYLSLPIPGGTDRVMKITYVPLSHIPTTWSLLSSSSSSSSSSDVPPDGRAFEFLVKLKKSATIGTLRSRIVEMAKEMTSTLTLVPPGGSALLEEGDVILADVFQQKVWTYYENMNDAIDDIKDNDVTYAFQLYPSTKVKEEVAAYRIRCQQEQQRQQQRDNDSCCNSTGGGGSIDAKVREDCGCPSKPNHSPFSSSSSLLLDSETKAVLDRNDEWEKRLMTFLNKPTFLYDLLNERRSSHEERRDFYGNLLRFIQKHKSCTDAPAATATRINDDDDVIMKSTPGNSLLTLKEVSDNSTQFKEIRTPRDLAILEYCASKFLSQISRLQNGDHSAPSNDSSPSLSTNTKIDGKDVNIIDDANENGLVVQIKIKKCDASSLNGYGLNNVSSTSSYASNNSWRVVGDAPIVVRISPTLTVMDLRRLIGHCLSRALKLNSWDRHHNDDVDASSQLSPEMSIMRQVAISYESSDRGGARWNSRYFNSGGVSDGITNMGSVTTAHYPTNGNSAKQPPLAKFNDNKEKKLVADLVGEGSGAIVVSWPPHLNDMLDESVLSAKEKFLTREQRLENEEETIMKNKKGISIMNCIEKYCEMEQLDESDMWYCNKCKKHVRAWKQFSLFRTPPILIVHLKRFHYSPTTHRRNKIDTLIDFPLMGLDLRGIVKHNWEDGKEPIYDCYAVSNHFGGLGGGHYTAYARADDGIWCNFDDGRVTSGVDESEVVSSAAYCLYYKRKDVVSLAADDNATAEENFNSNLPRRCFPVSPFASPCHEVDGGSPSHGMQPFHVQIDNNCDDAESADSSTCSYATPVATLNDSDDEMPYGQC</sequence>
<keyword evidence="7" id="KW-0788">Thiol protease</keyword>
<dbReference type="Gene3D" id="3.90.70.10">
    <property type="entry name" value="Cysteine proteinases"/>
    <property type="match status" value="2"/>
</dbReference>
<keyword evidence="5" id="KW-0833">Ubl conjugation pathway</keyword>
<protein>
    <recommendedName>
        <fullName evidence="3">ubiquitinyl hydrolase 1</fullName>
        <ecNumber evidence="3">3.4.19.12</ecNumber>
    </recommendedName>
</protein>
<dbReference type="Proteomes" id="UP001530377">
    <property type="component" value="Unassembled WGS sequence"/>
</dbReference>
<feature type="region of interest" description="Disordered" evidence="8">
    <location>
        <begin position="70"/>
        <end position="100"/>
    </location>
</feature>
<evidence type="ECO:0000256" key="8">
    <source>
        <dbReference type="SAM" id="MobiDB-lite"/>
    </source>
</evidence>
<dbReference type="EC" id="3.4.19.12" evidence="3"/>
<feature type="compositionally biased region" description="Acidic residues" evidence="8">
    <location>
        <begin position="16"/>
        <end position="25"/>
    </location>
</feature>
<gene>
    <name evidence="10" type="ORF">ACHAXA_008883</name>
</gene>